<keyword evidence="1" id="KW-0732">Signal</keyword>
<dbReference type="PANTHER" id="PTHR31460:SF3">
    <property type="entry name" value="MESOCENTIN"/>
    <property type="match status" value="1"/>
</dbReference>
<dbReference type="Gene3D" id="2.120.10.30">
    <property type="entry name" value="TolB, C-terminal domain"/>
    <property type="match status" value="1"/>
</dbReference>
<dbReference type="OrthoDB" id="8584394at2"/>
<dbReference type="AlphaFoldDB" id="A0A1G8YCU7"/>
<evidence type="ECO:0000313" key="3">
    <source>
        <dbReference type="Proteomes" id="UP000199580"/>
    </source>
</evidence>
<dbReference type="SUPFAM" id="SSF63829">
    <property type="entry name" value="Calcium-dependent phosphotriesterase"/>
    <property type="match status" value="1"/>
</dbReference>
<dbReference type="InterPro" id="IPR053224">
    <property type="entry name" value="Sensory_adhesion_molecule"/>
</dbReference>
<evidence type="ECO:0000313" key="2">
    <source>
        <dbReference type="EMBL" id="SDJ99860.1"/>
    </source>
</evidence>
<feature type="signal peptide" evidence="1">
    <location>
        <begin position="1"/>
        <end position="21"/>
    </location>
</feature>
<sequence length="317" mass="34850">MKIIIYPIMAIAALFVAPSHKIEFEAPESYPEGVTFNPKNNNFYVSSARLGTIGEVSSDGKYKIFYQSPELKSTYGLKVSNDQKRLFACVGDANYSKFKSPDTDKKLAHLIAIDLKSAKKVMDVDLSGLVPGKHFPNDLTFDKSGNTYVTDSFANVIYKVSPDGKASVFAKSDLFKTEGVGLNGIVWNPGNFLLVSSSGAGTVFKVDVANPTNITRVELPQFFMNADGLLLNDSSTLTLVQNGGSNRIYQLQSTDNWKSAKVKSATKYEDRFAFPSTATANKNEVWVMNAKFNELNDSTSVPSKKFSIQKADFVDMK</sequence>
<dbReference type="PANTHER" id="PTHR31460">
    <property type="match status" value="1"/>
</dbReference>
<protein>
    <recommendedName>
        <fullName evidence="4">SMP-30/Gluconolaconase/LRE-like region-containing protein</fullName>
    </recommendedName>
</protein>
<proteinExistence type="predicted"/>
<feature type="chain" id="PRO_5011644063" description="SMP-30/Gluconolaconase/LRE-like region-containing protein" evidence="1">
    <location>
        <begin position="22"/>
        <end position="317"/>
    </location>
</feature>
<dbReference type="STRING" id="1128970.SAMN04487935_2256"/>
<evidence type="ECO:0008006" key="4">
    <source>
        <dbReference type="Google" id="ProtNLM"/>
    </source>
</evidence>
<keyword evidence="3" id="KW-1185">Reference proteome</keyword>
<dbReference type="EMBL" id="FNEZ01000003">
    <property type="protein sequence ID" value="SDJ99860.1"/>
    <property type="molecule type" value="Genomic_DNA"/>
</dbReference>
<name>A0A1G8YCU7_9FLAO</name>
<organism evidence="2 3">
    <name type="scientific">Flavobacterium noncentrifugens</name>
    <dbReference type="NCBI Taxonomy" id="1128970"/>
    <lineage>
        <taxon>Bacteria</taxon>
        <taxon>Pseudomonadati</taxon>
        <taxon>Bacteroidota</taxon>
        <taxon>Flavobacteriia</taxon>
        <taxon>Flavobacteriales</taxon>
        <taxon>Flavobacteriaceae</taxon>
        <taxon>Flavobacterium</taxon>
    </lineage>
</organism>
<reference evidence="2 3" key="1">
    <citation type="submission" date="2016-10" db="EMBL/GenBank/DDBJ databases">
        <authorList>
            <person name="de Groot N.N."/>
        </authorList>
    </citation>
    <scope>NUCLEOTIDE SEQUENCE [LARGE SCALE GENOMIC DNA]</scope>
    <source>
        <strain evidence="2 3">CGMCC 1.10076</strain>
    </source>
</reference>
<dbReference type="RefSeq" id="WP_091395357.1">
    <property type="nucleotide sequence ID" value="NZ_BKAI01000006.1"/>
</dbReference>
<accession>A0A1G8YCU7</accession>
<dbReference type="Proteomes" id="UP000199580">
    <property type="component" value="Unassembled WGS sequence"/>
</dbReference>
<gene>
    <name evidence="2" type="ORF">SAMN04487935_2256</name>
</gene>
<evidence type="ECO:0000256" key="1">
    <source>
        <dbReference type="SAM" id="SignalP"/>
    </source>
</evidence>
<dbReference type="InterPro" id="IPR011042">
    <property type="entry name" value="6-blade_b-propeller_TolB-like"/>
</dbReference>